<dbReference type="OrthoDB" id="9814608at2"/>
<keyword evidence="8" id="KW-1185">Reference proteome</keyword>
<feature type="transmembrane region" description="Helical" evidence="6">
    <location>
        <begin position="83"/>
        <end position="109"/>
    </location>
</feature>
<evidence type="ECO:0000256" key="1">
    <source>
        <dbReference type="ARBA" id="ARBA00004651"/>
    </source>
</evidence>
<gene>
    <name evidence="7" type="ORF">LV89_01306</name>
</gene>
<feature type="transmembrane region" description="Helical" evidence="6">
    <location>
        <begin position="47"/>
        <end position="71"/>
    </location>
</feature>
<evidence type="ECO:0000256" key="4">
    <source>
        <dbReference type="ARBA" id="ARBA00022989"/>
    </source>
</evidence>
<evidence type="ECO:0000256" key="6">
    <source>
        <dbReference type="SAM" id="Phobius"/>
    </source>
</evidence>
<comment type="caution">
    <text evidence="7">The sequence shown here is derived from an EMBL/GenBank/DDBJ whole genome shotgun (WGS) entry which is preliminary data.</text>
</comment>
<evidence type="ECO:0000256" key="2">
    <source>
        <dbReference type="ARBA" id="ARBA00022475"/>
    </source>
</evidence>
<feature type="transmembrane region" description="Helical" evidence="6">
    <location>
        <begin position="150"/>
        <end position="171"/>
    </location>
</feature>
<feature type="transmembrane region" description="Helical" evidence="6">
    <location>
        <begin position="191"/>
        <end position="211"/>
    </location>
</feature>
<dbReference type="EMBL" id="QGGO01000005">
    <property type="protein sequence ID" value="PWK27899.1"/>
    <property type="molecule type" value="Genomic_DNA"/>
</dbReference>
<feature type="transmembrane region" description="Helical" evidence="6">
    <location>
        <begin position="437"/>
        <end position="459"/>
    </location>
</feature>
<feature type="transmembrane region" description="Helical" evidence="6">
    <location>
        <begin position="317"/>
        <end position="336"/>
    </location>
</feature>
<protein>
    <submittedName>
        <fullName evidence="7">O-antigen/teichoic acid export membrane protein</fullName>
    </submittedName>
</protein>
<feature type="transmembrane region" description="Helical" evidence="6">
    <location>
        <begin position="348"/>
        <end position="370"/>
    </location>
</feature>
<evidence type="ECO:0000256" key="3">
    <source>
        <dbReference type="ARBA" id="ARBA00022692"/>
    </source>
</evidence>
<sequence length="505" mass="57678">MSVLKKLASETASYGVSTILGRSLNFLLVFIHTAAFMPGELGVNIKLYSYVAVANIIYTYGMETAFFRFAAEDKMKYYNIIQSAILVSSGLFSVILIVFSKSIIAYLGYAGKENFLIWLVLILAIDAITAIPFARLRLEKQTKKFVKAKIINILINVFLNVFFLLILKKIAEGDYLNSLQPLAKTLYNPKIGAGYIFLANLLANATFLYFLRKELFDFTFTIDKQELKKLFIFAYPVMLMVLASTFNLLFDRLLLERLLPEGFYPQRTSAEALGIYGNVYKLSIFMALATQAFRYAAEPFFLSKTDDKNSPETLANVTKWFLITCIFIWLGVCLNLDWLKIFFLRKKIYWEGISVVPILLLANLFLGVYYNISVWFKLNKKTYFGTIITLIGLAITILFNIILIPQFGYLGCAIAFLISCFSMTALCYLLGQRYYPVPYHINSALGYIISAGLLIYGVMQIEFDNLWLSIPYHILLLILYTLGVVIVERKTIIPLRIRDKYAFLK</sequence>
<evidence type="ECO:0000313" key="8">
    <source>
        <dbReference type="Proteomes" id="UP000245489"/>
    </source>
</evidence>
<feature type="transmembrane region" description="Helical" evidence="6">
    <location>
        <begin position="115"/>
        <end position="138"/>
    </location>
</feature>
<dbReference type="PANTHER" id="PTHR30250">
    <property type="entry name" value="PST FAMILY PREDICTED COLANIC ACID TRANSPORTER"/>
    <property type="match status" value="1"/>
</dbReference>
<name>A0A316ED11_9BACT</name>
<comment type="subcellular location">
    <subcellularLocation>
        <location evidence="1">Cell membrane</location>
        <topology evidence="1">Multi-pass membrane protein</topology>
    </subcellularLocation>
</comment>
<evidence type="ECO:0000256" key="5">
    <source>
        <dbReference type="ARBA" id="ARBA00023136"/>
    </source>
</evidence>
<feature type="transmembrane region" description="Helical" evidence="6">
    <location>
        <begin position="12"/>
        <end position="35"/>
    </location>
</feature>
<dbReference type="RefSeq" id="WP_109742064.1">
    <property type="nucleotide sequence ID" value="NZ_QGGO01000005.1"/>
</dbReference>
<dbReference type="PANTHER" id="PTHR30250:SF11">
    <property type="entry name" value="O-ANTIGEN TRANSPORTER-RELATED"/>
    <property type="match status" value="1"/>
</dbReference>
<feature type="transmembrane region" description="Helical" evidence="6">
    <location>
        <begin position="410"/>
        <end position="431"/>
    </location>
</feature>
<evidence type="ECO:0000313" key="7">
    <source>
        <dbReference type="EMBL" id="PWK27899.1"/>
    </source>
</evidence>
<dbReference type="Proteomes" id="UP000245489">
    <property type="component" value="Unassembled WGS sequence"/>
</dbReference>
<dbReference type="InterPro" id="IPR050833">
    <property type="entry name" value="Poly_Biosynth_Transport"/>
</dbReference>
<feature type="transmembrane region" description="Helical" evidence="6">
    <location>
        <begin position="466"/>
        <end position="487"/>
    </location>
</feature>
<reference evidence="7 8" key="1">
    <citation type="submission" date="2018-05" db="EMBL/GenBank/DDBJ databases">
        <title>Genomic Encyclopedia of Archaeal and Bacterial Type Strains, Phase II (KMG-II): from individual species to whole genera.</title>
        <authorList>
            <person name="Goeker M."/>
        </authorList>
    </citation>
    <scope>NUCLEOTIDE SEQUENCE [LARGE SCALE GENOMIC DNA]</scope>
    <source>
        <strain evidence="7 8">DSM 22214</strain>
    </source>
</reference>
<feature type="transmembrane region" description="Helical" evidence="6">
    <location>
        <begin position="382"/>
        <end position="403"/>
    </location>
</feature>
<keyword evidence="3 6" id="KW-0812">Transmembrane</keyword>
<dbReference type="AlphaFoldDB" id="A0A316ED11"/>
<keyword evidence="5 6" id="KW-0472">Membrane</keyword>
<proteinExistence type="predicted"/>
<organism evidence="7 8">
    <name type="scientific">Arcicella aurantiaca</name>
    <dbReference type="NCBI Taxonomy" id="591202"/>
    <lineage>
        <taxon>Bacteria</taxon>
        <taxon>Pseudomonadati</taxon>
        <taxon>Bacteroidota</taxon>
        <taxon>Cytophagia</taxon>
        <taxon>Cytophagales</taxon>
        <taxon>Flectobacillaceae</taxon>
        <taxon>Arcicella</taxon>
    </lineage>
</organism>
<feature type="transmembrane region" description="Helical" evidence="6">
    <location>
        <begin position="232"/>
        <end position="250"/>
    </location>
</feature>
<keyword evidence="2" id="KW-1003">Cell membrane</keyword>
<keyword evidence="4 6" id="KW-1133">Transmembrane helix</keyword>
<accession>A0A316ED11</accession>
<dbReference type="GO" id="GO:0005886">
    <property type="term" value="C:plasma membrane"/>
    <property type="evidence" value="ECO:0007669"/>
    <property type="project" value="UniProtKB-SubCell"/>
</dbReference>